<feature type="transmembrane region" description="Helical" evidence="1">
    <location>
        <begin position="280"/>
        <end position="309"/>
    </location>
</feature>
<dbReference type="OMA" id="FLQWSSY"/>
<accession>G0WH51</accession>
<sequence length="382" mass="44036">MIINITRPLKLIQWSSYILFFILIDLVILIPLAFLIFDDFYSRLLPSDSSQWVPISAFHNNIRNPSHSSRSSSSKNVYLFSQKINRISSNTIELSPSPLLPSIESNGLEQQIALREEINYLLDLNLEFFCLNNINSRHRIDSIEIDIFSMNMKQSTDPETDFENIEKIHKQLLYHYSQPIICLDVNDSVVTSELHKQTPKTSSSSALRLAMYEKEWMNTIHLQDVMNLNSSITNLVLRIKTTIGTETSDNELIFKMNECFMVFNMNFSQGLRNIMLKKRFITYVVGTVICFTIMSLLLFFSVLIVVYLFSSSSRRLKSEAEAVASEEKHGGGVSDGYRWVPVSSSSFNDEQYKVDKKNEHESVNVNENENEIRDRIRKVPIA</sequence>
<reference evidence="2 3" key="1">
    <citation type="journal article" date="2011" name="Proc. Natl. Acad. Sci. U.S.A.">
        <title>Evolutionary erosion of yeast sex chromosomes by mating-type switching accidents.</title>
        <authorList>
            <person name="Gordon J.L."/>
            <person name="Armisen D."/>
            <person name="Proux-Wera E."/>
            <person name="Oheigeartaigh S.S."/>
            <person name="Byrne K.P."/>
            <person name="Wolfe K.H."/>
        </authorList>
    </citation>
    <scope>NUCLEOTIDE SEQUENCE [LARGE SCALE GENOMIC DNA]</scope>
    <source>
        <strain evidence="3">ATCC 10597 / BCRC 20456 / CBS 421 / NBRC 0211 / NRRL Y-12639</strain>
    </source>
</reference>
<dbReference type="CDD" id="cd23994">
    <property type="entry name" value="Seipin_Sei1_like"/>
    <property type="match status" value="1"/>
</dbReference>
<dbReference type="EMBL" id="HE580276">
    <property type="protein sequence ID" value="CCD27129.1"/>
    <property type="molecule type" value="Genomic_DNA"/>
</dbReference>
<dbReference type="KEGG" id="ndi:NDAI_0J02370"/>
<dbReference type="OrthoDB" id="4053690at2759"/>
<feature type="transmembrane region" description="Helical" evidence="1">
    <location>
        <begin position="17"/>
        <end position="37"/>
    </location>
</feature>
<dbReference type="HOGENOM" id="CLU_061225_0_0_1"/>
<dbReference type="STRING" id="1071378.G0WH51"/>
<keyword evidence="1" id="KW-0472">Membrane</keyword>
<keyword evidence="1" id="KW-0812">Transmembrane</keyword>
<dbReference type="eggNOG" id="ENOG502S0BA">
    <property type="taxonomic scope" value="Eukaryota"/>
</dbReference>
<gene>
    <name evidence="2" type="primary">NDAI0J02370</name>
    <name evidence="2" type="ordered locus">NDAI_0J02370</name>
</gene>
<proteinExistence type="predicted"/>
<keyword evidence="1" id="KW-1133">Transmembrane helix</keyword>
<evidence type="ECO:0008006" key="4">
    <source>
        <dbReference type="Google" id="ProtNLM"/>
    </source>
</evidence>
<organism evidence="2 3">
    <name type="scientific">Naumovozyma dairenensis (strain ATCC 10597 / BCRC 20456 / CBS 421 / NBRC 0211 / NRRL Y-12639)</name>
    <name type="common">Saccharomyces dairenensis</name>
    <dbReference type="NCBI Taxonomy" id="1071378"/>
    <lineage>
        <taxon>Eukaryota</taxon>
        <taxon>Fungi</taxon>
        <taxon>Dikarya</taxon>
        <taxon>Ascomycota</taxon>
        <taxon>Saccharomycotina</taxon>
        <taxon>Saccharomycetes</taxon>
        <taxon>Saccharomycetales</taxon>
        <taxon>Saccharomycetaceae</taxon>
        <taxon>Naumovozyma</taxon>
    </lineage>
</organism>
<evidence type="ECO:0000256" key="1">
    <source>
        <dbReference type="SAM" id="Phobius"/>
    </source>
</evidence>
<dbReference type="AlphaFoldDB" id="G0WH51"/>
<dbReference type="RefSeq" id="XP_003672372.1">
    <property type="nucleotide sequence ID" value="XM_003672324.1"/>
</dbReference>
<evidence type="ECO:0000313" key="3">
    <source>
        <dbReference type="Proteomes" id="UP000000689"/>
    </source>
</evidence>
<keyword evidence="3" id="KW-1185">Reference proteome</keyword>
<evidence type="ECO:0000313" key="2">
    <source>
        <dbReference type="EMBL" id="CCD27129.1"/>
    </source>
</evidence>
<name>G0WH51_NAUDC</name>
<dbReference type="GeneID" id="11494466"/>
<dbReference type="Proteomes" id="UP000000689">
    <property type="component" value="Chromosome 10"/>
</dbReference>
<protein>
    <recommendedName>
        <fullName evidence="4">Seipin</fullName>
    </recommendedName>
</protein>